<organism evidence="5 6">
    <name type="scientific">Arthrobacter zhaoxinii</name>
    <dbReference type="NCBI Taxonomy" id="2964616"/>
    <lineage>
        <taxon>Bacteria</taxon>
        <taxon>Bacillati</taxon>
        <taxon>Actinomycetota</taxon>
        <taxon>Actinomycetes</taxon>
        <taxon>Micrococcales</taxon>
        <taxon>Micrococcaceae</taxon>
        <taxon>Arthrobacter</taxon>
    </lineage>
</organism>
<feature type="domain" description="HTH deoR-type" evidence="4">
    <location>
        <begin position="4"/>
        <end position="63"/>
    </location>
</feature>
<dbReference type="InterPro" id="IPR001034">
    <property type="entry name" value="DeoR_HTH"/>
</dbReference>
<name>A0ABY5YLL7_9MICC</name>
<dbReference type="SUPFAM" id="SSF46785">
    <property type="entry name" value="Winged helix' DNA-binding domain"/>
    <property type="match status" value="1"/>
</dbReference>
<dbReference type="InterPro" id="IPR051534">
    <property type="entry name" value="CBASS_pafABC_assoc_protein"/>
</dbReference>
<dbReference type="InterPro" id="IPR013196">
    <property type="entry name" value="HTH_11"/>
</dbReference>
<dbReference type="PANTHER" id="PTHR34580:SF3">
    <property type="entry name" value="PROTEIN PAFB"/>
    <property type="match status" value="1"/>
</dbReference>
<keyword evidence="3" id="KW-0804">Transcription</keyword>
<evidence type="ECO:0000256" key="3">
    <source>
        <dbReference type="ARBA" id="ARBA00023163"/>
    </source>
</evidence>
<evidence type="ECO:0000259" key="4">
    <source>
        <dbReference type="PROSITE" id="PS51000"/>
    </source>
</evidence>
<accession>A0ABY5YLL7</accession>
<protein>
    <submittedName>
        <fullName evidence="5">WYL domain-containing protein</fullName>
    </submittedName>
</protein>
<evidence type="ECO:0000256" key="1">
    <source>
        <dbReference type="ARBA" id="ARBA00023015"/>
    </source>
</evidence>
<evidence type="ECO:0000313" key="6">
    <source>
        <dbReference type="Proteomes" id="UP001059859"/>
    </source>
</evidence>
<dbReference type="PROSITE" id="PS00894">
    <property type="entry name" value="HTH_DEOR_1"/>
    <property type="match status" value="1"/>
</dbReference>
<dbReference type="EMBL" id="CP104275">
    <property type="protein sequence ID" value="UWX95961.1"/>
    <property type="molecule type" value="Genomic_DNA"/>
</dbReference>
<dbReference type="Pfam" id="PF13280">
    <property type="entry name" value="WYL"/>
    <property type="match status" value="1"/>
</dbReference>
<dbReference type="Proteomes" id="UP001059859">
    <property type="component" value="Chromosome"/>
</dbReference>
<keyword evidence="1" id="KW-0805">Transcription regulation</keyword>
<keyword evidence="6" id="KW-1185">Reference proteome</keyword>
<dbReference type="PROSITE" id="PS51000">
    <property type="entry name" value="HTH_DEOR_2"/>
    <property type="match status" value="1"/>
</dbReference>
<dbReference type="InterPro" id="IPR036388">
    <property type="entry name" value="WH-like_DNA-bd_sf"/>
</dbReference>
<dbReference type="InterPro" id="IPR018356">
    <property type="entry name" value="Tscrpt_reg_HTH_DeoR_CS"/>
</dbReference>
<dbReference type="Pfam" id="PF08279">
    <property type="entry name" value="HTH_11"/>
    <property type="match status" value="1"/>
</dbReference>
<keyword evidence="2" id="KW-0238">DNA-binding</keyword>
<evidence type="ECO:0000256" key="2">
    <source>
        <dbReference type="ARBA" id="ARBA00023125"/>
    </source>
</evidence>
<proteinExistence type="predicted"/>
<gene>
    <name evidence="5" type="ORF">N2K95_09645</name>
</gene>
<dbReference type="RefSeq" id="WP_260651396.1">
    <property type="nucleotide sequence ID" value="NZ_CP104275.1"/>
</dbReference>
<dbReference type="PANTHER" id="PTHR34580">
    <property type="match status" value="1"/>
</dbReference>
<evidence type="ECO:0000313" key="5">
    <source>
        <dbReference type="EMBL" id="UWX95961.1"/>
    </source>
</evidence>
<reference evidence="5" key="1">
    <citation type="submission" date="2022-09" db="EMBL/GenBank/DDBJ databases">
        <title>Novel species in genus Arthrobacter.</title>
        <authorList>
            <person name="Liu Y."/>
        </authorList>
    </citation>
    <scope>NUCLEOTIDE SEQUENCE</scope>
    <source>
        <strain evidence="5">Zg-Y815</strain>
    </source>
</reference>
<sequence>MTTTTSRLLQLLSLLQTPRRWPGQTLADRLDTSPRTVRRDVERLREMGYRISALKGPDGGYRLEAGAELPPLLFDEDQVLALAVALQSAPLTGAGIEEAAARALATVRQVMPSRLRHRLDALQFTTLPRLSGTAGSVSPELLLALSGAVRSRQVLRFDYADGRHDDGAGFAPPRRAEPHHLVASRGRWYLVGWDLDRNDWRIFRADRITPRTPAGARFRQRDLPGGSVYAFVSARFRGAEPGKSPAEDWPCRGAVILHLPAADVVPFAGDGTVEAVGSDRCRLEAGSWSWAALAASFGRFDAGLEVVGPPELAAAFGTLAARFAAALR</sequence>
<dbReference type="InterPro" id="IPR036390">
    <property type="entry name" value="WH_DNA-bd_sf"/>
</dbReference>
<dbReference type="InterPro" id="IPR026881">
    <property type="entry name" value="WYL_dom"/>
</dbReference>
<dbReference type="PROSITE" id="PS52050">
    <property type="entry name" value="WYL"/>
    <property type="match status" value="1"/>
</dbReference>
<dbReference type="Gene3D" id="1.10.10.10">
    <property type="entry name" value="Winged helix-like DNA-binding domain superfamily/Winged helix DNA-binding domain"/>
    <property type="match status" value="1"/>
</dbReference>